<dbReference type="CDD" id="cd03324">
    <property type="entry name" value="rTSbeta_L-fuconate_dehydratase"/>
    <property type="match status" value="1"/>
</dbReference>
<protein>
    <recommendedName>
        <fullName evidence="3">L-fuconate dehydratase</fullName>
        <ecNumber evidence="3">4.2.1.68</ecNumber>
    </recommendedName>
</protein>
<dbReference type="SFLD" id="SFLDS00001">
    <property type="entry name" value="Enolase"/>
    <property type="match status" value="1"/>
</dbReference>
<feature type="domain" description="Mandelate racemase/muconate lactonizing enzyme C-terminal" evidence="7">
    <location>
        <begin position="210"/>
        <end position="305"/>
    </location>
</feature>
<evidence type="ECO:0000313" key="8">
    <source>
        <dbReference type="EMBL" id="ORZ17386.1"/>
    </source>
</evidence>
<dbReference type="GO" id="GO:0016052">
    <property type="term" value="P:carbohydrate catabolic process"/>
    <property type="evidence" value="ECO:0007669"/>
    <property type="project" value="InterPro"/>
</dbReference>
<dbReference type="EMBL" id="MCGE01000010">
    <property type="protein sequence ID" value="ORZ17386.1"/>
    <property type="molecule type" value="Genomic_DNA"/>
</dbReference>
<sequence>MTTDTQQQQQQQELTITRYEVCDIRFPTSKHLDGSDAMNKDPDYSAAYVIFYTNDTRLEGHGMTFTCGRGTEVCCSAIEALAGKFVGRTLSSLTVDMRQTHQICTGDSQLRWIGPEKGAIHLATAAVINAIWDLWAKHEKKPLWKLIVDMTPEQFVQCIDFKYITDALTPQEALDMLKANHPTKAQREQEMRNNGYPAYTTSAGWLGYSDDKVRRLCREAKEQGFTYFKQKVGGDKASDIRRAALIREEIGSDGVLMMDANQIWDVQEAIDWMQDLLPFNPLFIEEPTSPDDVLGHAAIRKALYPKTKVATGEHIQNRIIFKQLFQAQAIDYCQIDSCRVAGVNEILAILLMAKKFNIPVVPHAGGVGLCEYVQHLSLVDYICVSATIEDRVLEYVDHLHEHFLDPVVIKNGCYVAPLAPGYSITMKRQSIDDYSFPKGRVHNE</sequence>
<proteinExistence type="predicted"/>
<dbReference type="SFLD" id="SFLDG00179">
    <property type="entry name" value="mandelate_racemase"/>
    <property type="match status" value="1"/>
</dbReference>
<dbReference type="GO" id="GO:0009063">
    <property type="term" value="P:amino acid catabolic process"/>
    <property type="evidence" value="ECO:0007669"/>
    <property type="project" value="InterPro"/>
</dbReference>
<dbReference type="PROSITE" id="PS00909">
    <property type="entry name" value="MR_MLE_2"/>
    <property type="match status" value="1"/>
</dbReference>
<dbReference type="InterPro" id="IPR029017">
    <property type="entry name" value="Enolase-like_N"/>
</dbReference>
<dbReference type="STRING" id="90262.A0A1X2IJ79"/>
<accession>A0A1X2IJ79</accession>
<dbReference type="InterPro" id="IPR013341">
    <property type="entry name" value="Mandelate_racemase_N_dom"/>
</dbReference>
<comment type="cofactor">
    <cofactor evidence="2">
        <name>Mg(2+)</name>
        <dbReference type="ChEBI" id="CHEBI:18420"/>
    </cofactor>
</comment>
<dbReference type="InterPro" id="IPR036849">
    <property type="entry name" value="Enolase-like_C_sf"/>
</dbReference>
<evidence type="ECO:0000256" key="5">
    <source>
        <dbReference type="ARBA" id="ARBA00022842"/>
    </source>
</evidence>
<organism evidence="8 9">
    <name type="scientific">Absidia repens</name>
    <dbReference type="NCBI Taxonomy" id="90262"/>
    <lineage>
        <taxon>Eukaryota</taxon>
        <taxon>Fungi</taxon>
        <taxon>Fungi incertae sedis</taxon>
        <taxon>Mucoromycota</taxon>
        <taxon>Mucoromycotina</taxon>
        <taxon>Mucoromycetes</taxon>
        <taxon>Mucorales</taxon>
        <taxon>Cunninghamellaceae</taxon>
        <taxon>Absidia</taxon>
    </lineage>
</organism>
<dbReference type="PANTHER" id="PTHR13794">
    <property type="entry name" value="ENOLASE SUPERFAMILY, MANDELATE RACEMASE"/>
    <property type="match status" value="1"/>
</dbReference>
<dbReference type="SFLD" id="SFLDF00111">
    <property type="entry name" value="L-fuconate_dehydratase"/>
    <property type="match status" value="1"/>
</dbReference>
<evidence type="ECO:0000259" key="7">
    <source>
        <dbReference type="SMART" id="SM00922"/>
    </source>
</evidence>
<dbReference type="Gene3D" id="3.20.20.120">
    <property type="entry name" value="Enolase-like C-terminal domain"/>
    <property type="match status" value="1"/>
</dbReference>
<dbReference type="InterPro" id="IPR046945">
    <property type="entry name" value="RHMD-like"/>
</dbReference>
<dbReference type="InterPro" id="IPR013342">
    <property type="entry name" value="Mandelate_racemase_C"/>
</dbReference>
<evidence type="ECO:0000256" key="3">
    <source>
        <dbReference type="ARBA" id="ARBA00013142"/>
    </source>
</evidence>
<dbReference type="EC" id="4.2.1.68" evidence="3"/>
<evidence type="ECO:0000256" key="2">
    <source>
        <dbReference type="ARBA" id="ARBA00001946"/>
    </source>
</evidence>
<dbReference type="AlphaFoldDB" id="A0A1X2IJ79"/>
<dbReference type="InterPro" id="IPR029065">
    <property type="entry name" value="Enolase_C-like"/>
</dbReference>
<dbReference type="InterPro" id="IPR018110">
    <property type="entry name" value="Mandel_Rmase/mucon_lact_enz_CS"/>
</dbReference>
<dbReference type="SUPFAM" id="SSF51604">
    <property type="entry name" value="Enolase C-terminal domain-like"/>
    <property type="match status" value="1"/>
</dbReference>
<comment type="caution">
    <text evidence="8">The sequence shown here is derived from an EMBL/GenBank/DDBJ whole genome shotgun (WGS) entry which is preliminary data.</text>
</comment>
<dbReference type="InterPro" id="IPR034610">
    <property type="entry name" value="L-fuconate_dehydratase"/>
</dbReference>
<dbReference type="SMART" id="SM00922">
    <property type="entry name" value="MR_MLE"/>
    <property type="match status" value="1"/>
</dbReference>
<keyword evidence="5" id="KW-0460">Magnesium</keyword>
<keyword evidence="9" id="KW-1185">Reference proteome</keyword>
<dbReference type="Pfam" id="PF13378">
    <property type="entry name" value="MR_MLE_C"/>
    <property type="match status" value="1"/>
</dbReference>
<evidence type="ECO:0000313" key="9">
    <source>
        <dbReference type="Proteomes" id="UP000193560"/>
    </source>
</evidence>
<keyword evidence="4" id="KW-0479">Metal-binding</keyword>
<dbReference type="Gene3D" id="3.30.390.10">
    <property type="entry name" value="Enolase-like, N-terminal domain"/>
    <property type="match status" value="1"/>
</dbReference>
<dbReference type="GO" id="GO:0050023">
    <property type="term" value="F:L-fuconate dehydratase activity"/>
    <property type="evidence" value="ECO:0007669"/>
    <property type="project" value="UniProtKB-EC"/>
</dbReference>
<dbReference type="FunFam" id="3.20.20.120:FF:000007">
    <property type="entry name" value="Mitochondrial enolase superfamily member 1"/>
    <property type="match status" value="1"/>
</dbReference>
<keyword evidence="6" id="KW-0456">Lyase</keyword>
<dbReference type="OrthoDB" id="14161at2759"/>
<comment type="catalytic activity">
    <reaction evidence="1">
        <text>L-fuconate = 2-dehydro-3-deoxy-L-fuconate + H2O</text>
        <dbReference type="Rhea" id="RHEA:22772"/>
        <dbReference type="ChEBI" id="CHEBI:15377"/>
        <dbReference type="ChEBI" id="CHEBI:21291"/>
        <dbReference type="ChEBI" id="CHEBI:37448"/>
        <dbReference type="EC" id="4.2.1.68"/>
    </reaction>
</comment>
<name>A0A1X2IJ79_9FUNG</name>
<dbReference type="GO" id="GO:0000287">
    <property type="term" value="F:magnesium ion binding"/>
    <property type="evidence" value="ECO:0007669"/>
    <property type="project" value="TreeGrafter"/>
</dbReference>
<evidence type="ECO:0000256" key="6">
    <source>
        <dbReference type="ARBA" id="ARBA00023239"/>
    </source>
</evidence>
<dbReference type="Pfam" id="PF02746">
    <property type="entry name" value="MR_MLE_N"/>
    <property type="match status" value="1"/>
</dbReference>
<evidence type="ECO:0000256" key="4">
    <source>
        <dbReference type="ARBA" id="ARBA00022723"/>
    </source>
</evidence>
<dbReference type="Proteomes" id="UP000193560">
    <property type="component" value="Unassembled WGS sequence"/>
</dbReference>
<evidence type="ECO:0000256" key="1">
    <source>
        <dbReference type="ARBA" id="ARBA00001737"/>
    </source>
</evidence>
<dbReference type="SUPFAM" id="SSF54826">
    <property type="entry name" value="Enolase N-terminal domain-like"/>
    <property type="match status" value="1"/>
</dbReference>
<gene>
    <name evidence="8" type="ORF">BCR42DRAFT_451166</name>
</gene>
<reference evidence="8 9" key="1">
    <citation type="submission" date="2016-07" db="EMBL/GenBank/DDBJ databases">
        <title>Pervasive Adenine N6-methylation of Active Genes in Fungi.</title>
        <authorList>
            <consortium name="DOE Joint Genome Institute"/>
            <person name="Mondo S.J."/>
            <person name="Dannebaum R.O."/>
            <person name="Kuo R.C."/>
            <person name="Labutti K."/>
            <person name="Haridas S."/>
            <person name="Kuo A."/>
            <person name="Salamov A."/>
            <person name="Ahrendt S.R."/>
            <person name="Lipzen A."/>
            <person name="Sullivan W."/>
            <person name="Andreopoulos W.B."/>
            <person name="Clum A."/>
            <person name="Lindquist E."/>
            <person name="Daum C."/>
            <person name="Ramamoorthy G.K."/>
            <person name="Gryganskyi A."/>
            <person name="Culley D."/>
            <person name="Magnuson J.K."/>
            <person name="James T.Y."/>
            <person name="O'Malley M.A."/>
            <person name="Stajich J.E."/>
            <person name="Spatafora J.W."/>
            <person name="Visel A."/>
            <person name="Grigoriev I.V."/>
        </authorList>
    </citation>
    <scope>NUCLEOTIDE SEQUENCE [LARGE SCALE GENOMIC DNA]</scope>
    <source>
        <strain evidence="8 9">NRRL 1336</strain>
    </source>
</reference>
<dbReference type="PANTHER" id="PTHR13794:SF58">
    <property type="entry name" value="MITOCHONDRIAL ENOLASE SUPERFAMILY MEMBER 1"/>
    <property type="match status" value="1"/>
</dbReference>